<dbReference type="Pfam" id="PF14543">
    <property type="entry name" value="TAXi_N"/>
    <property type="match status" value="1"/>
</dbReference>
<dbReference type="PROSITE" id="PS00141">
    <property type="entry name" value="ASP_PROTEASE"/>
    <property type="match status" value="1"/>
</dbReference>
<keyword evidence="6" id="KW-1015">Disulfide bond</keyword>
<keyword evidence="9" id="KW-0812">Transmembrane</keyword>
<keyword evidence="2 8" id="KW-0645">Protease</keyword>
<keyword evidence="12" id="KW-1185">Reference proteome</keyword>
<dbReference type="FunFam" id="2.40.70.10:FF:000013">
    <property type="entry name" value="Aspartyl protease AED1"/>
    <property type="match status" value="1"/>
</dbReference>
<keyword evidence="4 8" id="KW-0064">Aspartyl protease</keyword>
<dbReference type="EMBL" id="SDRB02013284">
    <property type="protein sequence ID" value="THF95324.1"/>
    <property type="molecule type" value="Genomic_DNA"/>
</dbReference>
<organism evidence="11 12">
    <name type="scientific">Camellia sinensis var. sinensis</name>
    <name type="common">China tea</name>
    <dbReference type="NCBI Taxonomy" id="542762"/>
    <lineage>
        <taxon>Eukaryota</taxon>
        <taxon>Viridiplantae</taxon>
        <taxon>Streptophyta</taxon>
        <taxon>Embryophyta</taxon>
        <taxon>Tracheophyta</taxon>
        <taxon>Spermatophyta</taxon>
        <taxon>Magnoliopsida</taxon>
        <taxon>eudicotyledons</taxon>
        <taxon>Gunneridae</taxon>
        <taxon>Pentapetalae</taxon>
        <taxon>asterids</taxon>
        <taxon>Ericales</taxon>
        <taxon>Theaceae</taxon>
        <taxon>Camellia</taxon>
    </lineage>
</organism>
<dbReference type="InterPro" id="IPR021109">
    <property type="entry name" value="Peptidase_aspartic_dom_sf"/>
</dbReference>
<evidence type="ECO:0000256" key="9">
    <source>
        <dbReference type="SAM" id="Phobius"/>
    </source>
</evidence>
<dbReference type="STRING" id="542762.A0A4S4CZK4"/>
<dbReference type="GO" id="GO:0004190">
    <property type="term" value="F:aspartic-type endopeptidase activity"/>
    <property type="evidence" value="ECO:0007669"/>
    <property type="project" value="UniProtKB-KW"/>
</dbReference>
<dbReference type="InterPro" id="IPR001461">
    <property type="entry name" value="Aspartic_peptidase_A1"/>
</dbReference>
<evidence type="ECO:0000256" key="5">
    <source>
        <dbReference type="ARBA" id="ARBA00022801"/>
    </source>
</evidence>
<evidence type="ECO:0000256" key="3">
    <source>
        <dbReference type="ARBA" id="ARBA00022729"/>
    </source>
</evidence>
<comment type="similarity">
    <text evidence="1 8">Belongs to the peptidase A1 family.</text>
</comment>
<dbReference type="InterPro" id="IPR033121">
    <property type="entry name" value="PEPTIDASE_A1"/>
</dbReference>
<keyword evidence="9" id="KW-0472">Membrane</keyword>
<feature type="transmembrane region" description="Helical" evidence="9">
    <location>
        <begin position="6"/>
        <end position="25"/>
    </location>
</feature>
<proteinExistence type="inferred from homology"/>
<evidence type="ECO:0000256" key="4">
    <source>
        <dbReference type="ARBA" id="ARBA00022750"/>
    </source>
</evidence>
<dbReference type="InterPro" id="IPR001969">
    <property type="entry name" value="Aspartic_peptidase_AS"/>
</dbReference>
<dbReference type="FunFam" id="2.40.70.10:FF:000021">
    <property type="entry name" value="Aspartyl protease AED1"/>
    <property type="match status" value="1"/>
</dbReference>
<keyword evidence="5 8" id="KW-0378">Hydrolase</keyword>
<reference evidence="11 12" key="1">
    <citation type="journal article" date="2018" name="Proc. Natl. Acad. Sci. U.S.A.">
        <title>Draft genome sequence of Camellia sinensis var. sinensis provides insights into the evolution of the tea genome and tea quality.</title>
        <authorList>
            <person name="Wei C."/>
            <person name="Yang H."/>
            <person name="Wang S."/>
            <person name="Zhao J."/>
            <person name="Liu C."/>
            <person name="Gao L."/>
            <person name="Xia E."/>
            <person name="Lu Y."/>
            <person name="Tai Y."/>
            <person name="She G."/>
            <person name="Sun J."/>
            <person name="Cao H."/>
            <person name="Tong W."/>
            <person name="Gao Q."/>
            <person name="Li Y."/>
            <person name="Deng W."/>
            <person name="Jiang X."/>
            <person name="Wang W."/>
            <person name="Chen Q."/>
            <person name="Zhang S."/>
            <person name="Li H."/>
            <person name="Wu J."/>
            <person name="Wang P."/>
            <person name="Li P."/>
            <person name="Shi C."/>
            <person name="Zheng F."/>
            <person name="Jian J."/>
            <person name="Huang B."/>
            <person name="Shan D."/>
            <person name="Shi M."/>
            <person name="Fang C."/>
            <person name="Yue Y."/>
            <person name="Li F."/>
            <person name="Li D."/>
            <person name="Wei S."/>
            <person name="Han B."/>
            <person name="Jiang C."/>
            <person name="Yin Y."/>
            <person name="Xia T."/>
            <person name="Zhang Z."/>
            <person name="Bennetzen J.L."/>
            <person name="Zhao S."/>
            <person name="Wan X."/>
        </authorList>
    </citation>
    <scope>NUCLEOTIDE SEQUENCE [LARGE SCALE GENOMIC DNA]</scope>
    <source>
        <strain evidence="12">cv. Shuchazao</strain>
        <tissue evidence="11">Leaf</tissue>
    </source>
</reference>
<dbReference type="AlphaFoldDB" id="A0A4S4CZK4"/>
<comment type="caution">
    <text evidence="11">The sequence shown here is derived from an EMBL/GenBank/DDBJ whole genome shotgun (WGS) entry which is preliminary data.</text>
</comment>
<dbReference type="Pfam" id="PF14541">
    <property type="entry name" value="TAXi_C"/>
    <property type="match status" value="1"/>
</dbReference>
<keyword evidence="3" id="KW-0732">Signal</keyword>
<evidence type="ECO:0000259" key="10">
    <source>
        <dbReference type="PROSITE" id="PS51767"/>
    </source>
</evidence>
<dbReference type="SUPFAM" id="SSF50630">
    <property type="entry name" value="Acid proteases"/>
    <property type="match status" value="1"/>
</dbReference>
<feature type="active site" evidence="7">
    <location>
        <position position="361"/>
    </location>
</feature>
<name>A0A4S4CZK4_CAMSN</name>
<keyword evidence="9" id="KW-1133">Transmembrane helix</keyword>
<gene>
    <name evidence="11" type="ORF">TEA_016866</name>
</gene>
<evidence type="ECO:0000256" key="8">
    <source>
        <dbReference type="RuleBase" id="RU000454"/>
    </source>
</evidence>
<feature type="domain" description="Peptidase A1" evidence="10">
    <location>
        <begin position="139"/>
        <end position="478"/>
    </location>
</feature>
<dbReference type="InterPro" id="IPR032799">
    <property type="entry name" value="TAXi_C"/>
</dbReference>
<dbReference type="InterPro" id="IPR032861">
    <property type="entry name" value="TAXi_N"/>
</dbReference>
<protein>
    <recommendedName>
        <fullName evidence="10">Peptidase A1 domain-containing protein</fullName>
    </recommendedName>
</protein>
<dbReference type="PANTHER" id="PTHR13683">
    <property type="entry name" value="ASPARTYL PROTEASES"/>
    <property type="match status" value="1"/>
</dbReference>
<feature type="active site" evidence="7">
    <location>
        <position position="157"/>
    </location>
</feature>
<sequence>MMASPIAFYFSISFLSYVSLFFLLCSSKNGYALGGGERKTLQRYFHTVQVNSLLPVSVCSPSTKDKRNGASLKVVHKYGPCFHLNEHNTESAPTVTEILRRDQSRVNSIQSRLRRNSLKESKATTIPANSGNSIGTGNYIVRIGLGTPKKDLTLIFDTGSDFTWTQCQPCFGSCYQQQDPIYDPSLSSTYTNITCSSQQCSQLSSATSFDPRCFTNTCFYGIEYGDSSVSQGFFGSETITLTPSDVFPNFLFGCGQNNTGLFGGAAGLIGLGRDPLSLVSQTSSKYGNYFSYCLPSTTSSSGYLTFGNGGGSSNGSSLQFTPLLSNSQASSYFFDIIGIKVSGQTLSISKSVFETAGSIIDSGTVITRLPPAAYDALKTAFRDQMKQYPMAQALGLFDTCYDLSKYNSVEIPQISFLFGGNIEVPLIANGIIYAVSASQVCLAFAGNSAASDVGIFGNVQQQTLDVVYDVAGGKLGFGSGGCS</sequence>
<evidence type="ECO:0000313" key="12">
    <source>
        <dbReference type="Proteomes" id="UP000306102"/>
    </source>
</evidence>
<dbReference type="Gene3D" id="2.40.70.10">
    <property type="entry name" value="Acid Proteases"/>
    <property type="match status" value="2"/>
</dbReference>
<dbReference type="Proteomes" id="UP000306102">
    <property type="component" value="Unassembled WGS sequence"/>
</dbReference>
<dbReference type="PROSITE" id="PS51767">
    <property type="entry name" value="PEPTIDASE_A1"/>
    <property type="match status" value="1"/>
</dbReference>
<accession>A0A4S4CZK4</accession>
<evidence type="ECO:0000256" key="6">
    <source>
        <dbReference type="ARBA" id="ARBA00023157"/>
    </source>
</evidence>
<dbReference type="PANTHER" id="PTHR13683:SF750">
    <property type="entry name" value="ASPARTYL PROTEASE AED1"/>
    <property type="match status" value="1"/>
</dbReference>
<evidence type="ECO:0000256" key="1">
    <source>
        <dbReference type="ARBA" id="ARBA00007447"/>
    </source>
</evidence>
<dbReference type="PRINTS" id="PR00792">
    <property type="entry name" value="PEPSIN"/>
</dbReference>
<evidence type="ECO:0000256" key="7">
    <source>
        <dbReference type="PIRSR" id="PIRSR601461-1"/>
    </source>
</evidence>
<evidence type="ECO:0000313" key="11">
    <source>
        <dbReference type="EMBL" id="THF95324.1"/>
    </source>
</evidence>
<dbReference type="GO" id="GO:0006508">
    <property type="term" value="P:proteolysis"/>
    <property type="evidence" value="ECO:0007669"/>
    <property type="project" value="UniProtKB-KW"/>
</dbReference>
<evidence type="ECO:0000256" key="2">
    <source>
        <dbReference type="ARBA" id="ARBA00022670"/>
    </source>
</evidence>